<evidence type="ECO:0000313" key="1">
    <source>
        <dbReference type="EMBL" id="KDR96473.1"/>
    </source>
</evidence>
<proteinExistence type="predicted"/>
<dbReference type="Proteomes" id="UP000027946">
    <property type="component" value="Unassembled WGS sequence"/>
</dbReference>
<dbReference type="RefSeq" id="WP_038260893.1">
    <property type="nucleotide sequence ID" value="NZ_FSRH01000001.1"/>
</dbReference>
<evidence type="ECO:0000313" key="2">
    <source>
        <dbReference type="Proteomes" id="UP000027946"/>
    </source>
</evidence>
<dbReference type="OrthoDB" id="1752078at2"/>
<sequence length="263" mass="29615">MIRFEMSKEYIGRGASKGLQRGILAYHEGDMIVDEGMGIGVCALQSGGYTYFSTIGKIEMDSNVIKVSCRIDSMLTRSIFGIKSRLVTRFLEYLTTNIYMKSEKLQNLFLAIGAFLRRIFNIQTGFEKVGSRADVSVAYVIGEYDVQVSINCNSHVENARIFVMNELGGSVFSRALNEGIICSPPSGWQRFREGARLYSPERGISFTMSEKNVPKGVKSSLYWGREVAKGYNWAGFESMLAAENGEVKGYEYKIEFKREDDPY</sequence>
<dbReference type="STRING" id="1121324.CLIT_2c00790"/>
<dbReference type="AlphaFoldDB" id="A0A069RI50"/>
<protein>
    <submittedName>
        <fullName evidence="1">Uncharacterized protein</fullName>
    </submittedName>
</protein>
<accession>A0A069RI50</accession>
<name>A0A069RI50_PEPLI</name>
<keyword evidence="2" id="KW-1185">Reference proteome</keyword>
<dbReference type="EMBL" id="JJMM01000002">
    <property type="protein sequence ID" value="KDR96473.1"/>
    <property type="molecule type" value="Genomic_DNA"/>
</dbReference>
<comment type="caution">
    <text evidence="1">The sequence shown here is derived from an EMBL/GenBank/DDBJ whole genome shotgun (WGS) entry which is preliminary data.</text>
</comment>
<reference evidence="1 2" key="1">
    <citation type="submission" date="2014-03" db="EMBL/GenBank/DDBJ databases">
        <title>Genome sequence of Clostridium litorale W6, DSM 5388.</title>
        <authorList>
            <person name="Poehlein A."/>
            <person name="Jagirdar A."/>
            <person name="Khonsari B."/>
            <person name="Chibani C.M."/>
            <person name="Gutierrez Gutierrez D.A."/>
            <person name="Davydova E."/>
            <person name="Alghaithi H.S."/>
            <person name="Nair K.P."/>
            <person name="Dhamotharan K."/>
            <person name="Chandran L."/>
            <person name="G W."/>
            <person name="Daniel R."/>
        </authorList>
    </citation>
    <scope>NUCLEOTIDE SEQUENCE [LARGE SCALE GENOMIC DNA]</scope>
    <source>
        <strain evidence="1 2">W6</strain>
    </source>
</reference>
<organism evidence="1 2">
    <name type="scientific">Peptoclostridium litorale DSM 5388</name>
    <dbReference type="NCBI Taxonomy" id="1121324"/>
    <lineage>
        <taxon>Bacteria</taxon>
        <taxon>Bacillati</taxon>
        <taxon>Bacillota</taxon>
        <taxon>Clostridia</taxon>
        <taxon>Peptostreptococcales</taxon>
        <taxon>Peptoclostridiaceae</taxon>
        <taxon>Peptoclostridium</taxon>
    </lineage>
</organism>
<gene>
    <name evidence="1" type="ORF">CLIT_2c00790</name>
</gene>
<dbReference type="eggNOG" id="ENOG5031AXF">
    <property type="taxonomic scope" value="Bacteria"/>
</dbReference>